<feature type="transmembrane region" description="Helical" evidence="12">
    <location>
        <begin position="254"/>
        <end position="277"/>
    </location>
</feature>
<evidence type="ECO:0000256" key="12">
    <source>
        <dbReference type="SAM" id="Phobius"/>
    </source>
</evidence>
<keyword evidence="7 14" id="KW-0418">Kinase</keyword>
<evidence type="ECO:0000256" key="9">
    <source>
        <dbReference type="ARBA" id="ARBA00022989"/>
    </source>
</evidence>
<evidence type="ECO:0000256" key="8">
    <source>
        <dbReference type="ARBA" id="ARBA00022840"/>
    </source>
</evidence>
<dbReference type="PANTHER" id="PTHR34220:SF11">
    <property type="entry name" value="SENSOR PROTEIN KINASE HPTS"/>
    <property type="match status" value="1"/>
</dbReference>
<dbReference type="InterPro" id="IPR010559">
    <property type="entry name" value="Sig_transdc_His_kin_internal"/>
</dbReference>
<dbReference type="GO" id="GO:0005886">
    <property type="term" value="C:plasma membrane"/>
    <property type="evidence" value="ECO:0007669"/>
    <property type="project" value="UniProtKB-SubCell"/>
</dbReference>
<gene>
    <name evidence="14" type="ORF">SK608_1822</name>
</gene>
<evidence type="ECO:0000313" key="15">
    <source>
        <dbReference type="Proteomes" id="UP000028022"/>
    </source>
</evidence>
<organism evidence="14 15">
    <name type="scientific">Streptococcus mitis</name>
    <dbReference type="NCBI Taxonomy" id="28037"/>
    <lineage>
        <taxon>Bacteria</taxon>
        <taxon>Bacillati</taxon>
        <taxon>Bacillota</taxon>
        <taxon>Bacilli</taxon>
        <taxon>Lactobacillales</taxon>
        <taxon>Streptococcaceae</taxon>
        <taxon>Streptococcus</taxon>
        <taxon>Streptococcus mitis group</taxon>
    </lineage>
</organism>
<keyword evidence="10" id="KW-0902">Two-component regulatory system</keyword>
<evidence type="ECO:0000256" key="2">
    <source>
        <dbReference type="ARBA" id="ARBA00022475"/>
    </source>
</evidence>
<comment type="subcellular location">
    <subcellularLocation>
        <location evidence="1">Cell membrane</location>
        <topology evidence="1">Multi-pass membrane protein</topology>
    </subcellularLocation>
</comment>
<feature type="transmembrane region" description="Helical" evidence="12">
    <location>
        <begin position="20"/>
        <end position="39"/>
    </location>
</feature>
<comment type="caution">
    <text evidence="14">The sequence shown here is derived from an EMBL/GenBank/DDBJ whole genome shotgun (WGS) entry which is preliminary data.</text>
</comment>
<name>A0A081QM19_STRMT</name>
<evidence type="ECO:0000256" key="4">
    <source>
        <dbReference type="ARBA" id="ARBA00022679"/>
    </source>
</evidence>
<dbReference type="Gene3D" id="3.30.565.10">
    <property type="entry name" value="Histidine kinase-like ATPase, C-terminal domain"/>
    <property type="match status" value="1"/>
</dbReference>
<reference evidence="14 15" key="1">
    <citation type="submission" date="2014-05" db="EMBL/GenBank/DDBJ databases">
        <authorList>
            <person name="Daugherty S.C."/>
            <person name="Tallon L.J."/>
            <person name="Sadzewicz L."/>
            <person name="Kilian M."/>
            <person name="Tettelin H."/>
        </authorList>
    </citation>
    <scope>NUCLEOTIDE SEQUENCE [LARGE SCALE GENOMIC DNA]</scope>
    <source>
        <strain evidence="14 15">SK608</strain>
    </source>
</reference>
<evidence type="ECO:0000256" key="3">
    <source>
        <dbReference type="ARBA" id="ARBA00022553"/>
    </source>
</evidence>
<evidence type="ECO:0000256" key="7">
    <source>
        <dbReference type="ARBA" id="ARBA00022777"/>
    </source>
</evidence>
<dbReference type="Proteomes" id="UP000028022">
    <property type="component" value="Unassembled WGS sequence"/>
</dbReference>
<keyword evidence="9 12" id="KW-1133">Transmembrane helix</keyword>
<keyword evidence="2" id="KW-1003">Cell membrane</keyword>
<evidence type="ECO:0000256" key="1">
    <source>
        <dbReference type="ARBA" id="ARBA00004651"/>
    </source>
</evidence>
<dbReference type="GO" id="GO:0000155">
    <property type="term" value="F:phosphorelay sensor kinase activity"/>
    <property type="evidence" value="ECO:0007669"/>
    <property type="project" value="InterPro"/>
</dbReference>
<proteinExistence type="predicted"/>
<evidence type="ECO:0000313" key="14">
    <source>
        <dbReference type="EMBL" id="KEQ43992.1"/>
    </source>
</evidence>
<dbReference type="PANTHER" id="PTHR34220">
    <property type="entry name" value="SENSOR HISTIDINE KINASE YPDA"/>
    <property type="match status" value="1"/>
</dbReference>
<feature type="domain" description="Signal transduction histidine kinase internal region" evidence="13">
    <location>
        <begin position="352"/>
        <end position="426"/>
    </location>
</feature>
<sequence length="549" mass="64068">MSHSFKKSLQKEILHRSSIAAFVTSLLLLILLFGFSYFLQKQQLSKDTRQIVKQVQEMKEANNELLTTMNHKMILGFLDGKHTEREVFSLFYETKAKLKLSSDLIILSDTGELLFSTNRNHQESILSPYYLKLLIQNPSQDKVTEKIALSSDKQHYTLFIKPLLQNQRVKAYTIAFVNENDFISSFPMINSKYIITDNFGNMFSNNTNQFTRSTLEKFDEKLLHSRTHWYANEPLIVQKEKVGAIFSIYTFQSFFPIPSLLGLASILTLCIFFLYFWQARRIAHKIATHNAVPIESLVYQLQEIPKQVEKRLSLQTGDEFEFMAEKINNMLYELDQLHQKMLTIEKEKWIFERKMLEAQFNPHFLYNTLETIKITSLMDAALTQDLIQNLTRILRYSITDLEKETTICQDLKIIEDYLMIHKIRFEHFSYDIVCPETVDNQPIPKLFLLPLVENAIKYGMQYRIDLHIDIQITLEADSLTFLVKDNAGGLTKQERLAILDSLESPHTQHGIVNSYKRLSNFFSDVQLDLGVNRHGETWVKFITKGLTHV</sequence>
<dbReference type="InterPro" id="IPR036890">
    <property type="entry name" value="HATPase_C_sf"/>
</dbReference>
<dbReference type="RefSeq" id="WP_033678502.1">
    <property type="nucleotide sequence ID" value="NZ_JALDVR010000027.1"/>
</dbReference>
<evidence type="ECO:0000256" key="5">
    <source>
        <dbReference type="ARBA" id="ARBA00022692"/>
    </source>
</evidence>
<protein>
    <submittedName>
        <fullName evidence="14">Histidine kinase family protein</fullName>
    </submittedName>
</protein>
<evidence type="ECO:0000259" key="13">
    <source>
        <dbReference type="Pfam" id="PF06580"/>
    </source>
</evidence>
<keyword evidence="5 12" id="KW-0812">Transmembrane</keyword>
<evidence type="ECO:0000256" key="6">
    <source>
        <dbReference type="ARBA" id="ARBA00022741"/>
    </source>
</evidence>
<dbReference type="SUPFAM" id="SSF55874">
    <property type="entry name" value="ATPase domain of HSP90 chaperone/DNA topoisomerase II/histidine kinase"/>
    <property type="match status" value="1"/>
</dbReference>
<dbReference type="EMBL" id="JPFZ01000013">
    <property type="protein sequence ID" value="KEQ43992.1"/>
    <property type="molecule type" value="Genomic_DNA"/>
</dbReference>
<dbReference type="Pfam" id="PF06580">
    <property type="entry name" value="His_kinase"/>
    <property type="match status" value="1"/>
</dbReference>
<dbReference type="InterPro" id="IPR050640">
    <property type="entry name" value="Bact_2-comp_sensor_kinase"/>
</dbReference>
<accession>A0A081QM19</accession>
<keyword evidence="6" id="KW-0547">Nucleotide-binding</keyword>
<dbReference type="AlphaFoldDB" id="A0A081QM19"/>
<keyword evidence="3" id="KW-0597">Phosphoprotein</keyword>
<dbReference type="GO" id="GO:0005524">
    <property type="term" value="F:ATP binding"/>
    <property type="evidence" value="ECO:0007669"/>
    <property type="project" value="UniProtKB-KW"/>
</dbReference>
<evidence type="ECO:0000256" key="11">
    <source>
        <dbReference type="ARBA" id="ARBA00023136"/>
    </source>
</evidence>
<evidence type="ECO:0000256" key="10">
    <source>
        <dbReference type="ARBA" id="ARBA00023012"/>
    </source>
</evidence>
<keyword evidence="8" id="KW-0067">ATP-binding</keyword>
<keyword evidence="4" id="KW-0808">Transferase</keyword>
<keyword evidence="11 12" id="KW-0472">Membrane</keyword>